<keyword evidence="3 10" id="KW-0808">Transferase</keyword>
<dbReference type="UniPathway" id="UPA00143"/>
<evidence type="ECO:0000256" key="9">
    <source>
        <dbReference type="PROSITE-ProRule" id="PRU00508"/>
    </source>
</evidence>
<evidence type="ECO:0000256" key="7">
    <source>
        <dbReference type="ARBA" id="ARBA00022833"/>
    </source>
</evidence>
<sequence length="1765" mass="198109">MKRALNLLEKISCKGEIRGLTCAPCTGPCTTIWNAGALAYRCRTCQVNDSSAICPECFAAGDHEGHDYSLYVSDHGGCCDCGDELSWRKEGFCKRHGGACGSMDVDAQGVSSFSPEMKESIQTMFNVVAKKLVHIVLHNVAECAGAKASPLHARLNFEGEEVAKELLLWISTKTEDFAESRELMCHSFLLEASSEMAAGEPGNGARGILEELDAQATARLRRLFAENAVLERDVMTACVDPTTADDMVEDGNNAKASNVVFWLLMTLKYLPSSLVDALTTCILRLTYNEDFKYEFTKLMILGYHVVCDVETMNLVHDPHNLDRSMHRNFLTRLTVQLFNCPIMTLELVQMNNLLDTVFQFLDNLLWRCCTGMPEDGGRVNIRSRYIVDKMYSRTLGDIQMILEHRTSVVPHLLENRIDLFHKMLEAFEKLQGMNEYRRKRGDHVERENTDWINCVMLESEMFLNMFEQLFSGMAQGITGSSRGGRAIRENIWAMGGQAIAFTKEWVAKDSTRRMARADASADIDYESDTIFERLFKGEDVSINLPMHRVCARMLQYFANKVALEDGDQGRTGKELGEAKMNKLLEFVQAHREDILSVIEPILKAQAFMMQVRLGLWVRNGEEVLKLQRTYNTAMWFWHEISWELDSFLLKVWVGAAKDSSEALRTLVDCFGGKFLMNIKSLQDVGTSETERIPLVSELLQELVKILLDRSCVYSPKESVRRGLIHWLFVNERQTHSKLMHLLSLSHRNYKGIDDILNEIADYHEPKLEEHGQYKLKAECWKEFDIFFPLYSKADLQKALENAEQSNSWNPDMQFKGVDLLEGDPLQFVFRVLDNGLFYQLIWSALLVSLKKPSGYAEGAVNTVLHLIYHAMDQTERGGTTGGTGGVPFAAGFASNDLKASLAFRPGRGGGEPSILEMLHHVADIRYSYDDERSRNASASDGRGFSLQPFGASENLKTCVKHVLEQLKSKGFVVVTRSGEEEKDTTAKGDLLLKKKREDRQAAVMAAFMAQQQAFLDTITDSESDEEMENVQRQEEEEAQAKEEEEMEKEEQANCECALCKGEIKDVHSLCWVGHAEVSSFPSRALKEEEQREAAALDASASCVFDSTYGIHVKTCGHKMHFECYRNYIENLLERSRSGLRYEGMSILSVGDQEFLCPVCRRFSNTVVPCCPRVPNPSAIARVTQSLQHFLTGCCDKFQTFASKANNNKEESSSSSSSWMMMKKPNLLYSNLVEIIGYNVAHFEVLLRKTKTSNGYNWVDVEAARCAGKGQLLVLKELTCIAQMLTKCFNQQHLNVDRMATFRKVNKIRRLLLMGEAAHDGGSEGEGDYDRMNSGPALPFVRSFLMENSPPDVISSHRDYFEGLNSTRSVLEDDPIREIVKYNHPNYKAEDIRSVCDPFKLFMELHYFCDDAGGAVDLALRLSVYQAACSFVLSTYCNAVSEHLSLMEGEEGKGAAEVDQAEVDQAEVDAMYNELQATLGRILDQEYGGALLDRMLGFVESSVAPFLRRSYVFSNCLRQKCGFDFENLVRNGLPETLTLGGKTILGHMKEAARVWGAPGGWARLRAMCPNVLPQILDAWSSKAPSLGSVFGSSLNYSLVAESRRRLFRPSLIQLPHLYQNALVEWLDRKCLRCNKVPKEPALCLVCGQLVCCAETCCKDARGRGECTQHSLVCGARTGVFLLLRQTAILILSGSHTCIYSSPYLDAHGEEDPALKRGKPLSLDKNRYEALNLMWATGGFDYDSKVLRRSVLRRGGGRGGGVGGGEF</sequence>
<dbReference type="GO" id="GO:0000151">
    <property type="term" value="C:ubiquitin ligase complex"/>
    <property type="evidence" value="ECO:0007669"/>
    <property type="project" value="TreeGrafter"/>
</dbReference>
<comment type="function">
    <text evidence="10">Ubiquitin ligase protein which is a component of the N-end rule pathway. Recognizes and binds to proteins bearing specific N-terminal residues that are destabilizing according to the N-end rule, leading to their ubiquitination and subsequent degradation.</text>
</comment>
<evidence type="ECO:0000256" key="8">
    <source>
        <dbReference type="ARBA" id="ARBA00046341"/>
    </source>
</evidence>
<dbReference type="Pfam" id="PF22960">
    <property type="entry name" value="WHD_UBR1"/>
    <property type="match status" value="1"/>
</dbReference>
<reference evidence="13 14" key="1">
    <citation type="submission" date="2018-07" db="EMBL/GenBank/DDBJ databases">
        <title>The complete nuclear genome of the prasinophyte Chloropicon primus (CCMP1205).</title>
        <authorList>
            <person name="Pombert J.-F."/>
            <person name="Otis C."/>
            <person name="Turmel M."/>
            <person name="Lemieux C."/>
        </authorList>
    </citation>
    <scope>NUCLEOTIDE SEQUENCE [LARGE SCALE GENOMIC DNA]</scope>
    <source>
        <strain evidence="13 14">CCMP1205</strain>
    </source>
</reference>
<dbReference type="Proteomes" id="UP000316726">
    <property type="component" value="Chromosome 18"/>
</dbReference>
<dbReference type="GO" id="GO:0008270">
    <property type="term" value="F:zinc ion binding"/>
    <property type="evidence" value="ECO:0007669"/>
    <property type="project" value="UniProtKB-UniRule"/>
</dbReference>
<dbReference type="InterPro" id="IPR039164">
    <property type="entry name" value="UBR1-like"/>
</dbReference>
<dbReference type="CDD" id="cd16482">
    <property type="entry name" value="RING-H2_UBR1-like"/>
    <property type="match status" value="1"/>
</dbReference>
<evidence type="ECO:0000256" key="10">
    <source>
        <dbReference type="RuleBase" id="RU366018"/>
    </source>
</evidence>
<dbReference type="InterPro" id="IPR042065">
    <property type="entry name" value="E3_ELL-like"/>
</dbReference>
<dbReference type="EMBL" id="CP031051">
    <property type="protein sequence ID" value="QDZ25745.1"/>
    <property type="molecule type" value="Genomic_DNA"/>
</dbReference>
<dbReference type="InterPro" id="IPR055194">
    <property type="entry name" value="UBR1-like_WH"/>
</dbReference>
<name>A0A5B8N1J0_9CHLO</name>
<feature type="zinc finger region" description="UBR-type" evidence="9">
    <location>
        <begin position="27"/>
        <end position="98"/>
    </location>
</feature>
<evidence type="ECO:0000256" key="5">
    <source>
        <dbReference type="ARBA" id="ARBA00022771"/>
    </source>
</evidence>
<evidence type="ECO:0000256" key="3">
    <source>
        <dbReference type="ARBA" id="ARBA00022679"/>
    </source>
</evidence>
<keyword evidence="14" id="KW-1185">Reference proteome</keyword>
<dbReference type="PANTHER" id="PTHR21497">
    <property type="entry name" value="UBIQUITIN LIGASE E3 ALPHA-RELATED"/>
    <property type="match status" value="1"/>
</dbReference>
<evidence type="ECO:0000313" key="13">
    <source>
        <dbReference type="EMBL" id="QDZ25745.1"/>
    </source>
</evidence>
<dbReference type="InterPro" id="IPR013083">
    <property type="entry name" value="Znf_RING/FYVE/PHD"/>
</dbReference>
<dbReference type="InterPro" id="IPR036390">
    <property type="entry name" value="WH_DNA-bd_sf"/>
</dbReference>
<keyword evidence="7 10" id="KW-0862">Zinc</keyword>
<dbReference type="STRING" id="1764295.A0A5B8N1J0"/>
<evidence type="ECO:0000256" key="4">
    <source>
        <dbReference type="ARBA" id="ARBA00022723"/>
    </source>
</evidence>
<dbReference type="SMART" id="SM00396">
    <property type="entry name" value="ZnF_UBR1"/>
    <property type="match status" value="1"/>
</dbReference>
<dbReference type="Gene3D" id="3.30.40.10">
    <property type="entry name" value="Zinc/RING finger domain, C3HC4 (zinc finger)"/>
    <property type="match status" value="1"/>
</dbReference>
<dbReference type="PROSITE" id="PS51157">
    <property type="entry name" value="ZF_UBR"/>
    <property type="match status" value="1"/>
</dbReference>
<dbReference type="GO" id="GO:0061630">
    <property type="term" value="F:ubiquitin protein ligase activity"/>
    <property type="evidence" value="ECO:0007669"/>
    <property type="project" value="UniProtKB-UniRule"/>
</dbReference>
<dbReference type="GO" id="GO:0005737">
    <property type="term" value="C:cytoplasm"/>
    <property type="evidence" value="ECO:0007669"/>
    <property type="project" value="TreeGrafter"/>
</dbReference>
<dbReference type="Gene3D" id="1.10.10.2670">
    <property type="entry name" value="E3 ubiquitin-protein ligase"/>
    <property type="match status" value="1"/>
</dbReference>
<accession>A0A5B8N1J0</accession>
<evidence type="ECO:0000256" key="11">
    <source>
        <dbReference type="SAM" id="MobiDB-lite"/>
    </source>
</evidence>
<dbReference type="Pfam" id="PF02207">
    <property type="entry name" value="zf-UBR"/>
    <property type="match status" value="1"/>
</dbReference>
<dbReference type="PANTHER" id="PTHR21497:SF24">
    <property type="entry name" value="E3 UBIQUITIN-PROTEIN LIGASE UBR1"/>
    <property type="match status" value="1"/>
</dbReference>
<dbReference type="Pfam" id="PF18995">
    <property type="entry name" value="PRT6_C"/>
    <property type="match status" value="1"/>
</dbReference>
<dbReference type="InterPro" id="IPR003126">
    <property type="entry name" value="Znf_UBR"/>
</dbReference>
<dbReference type="FunFam" id="2.10.110.30:FF:000002">
    <property type="entry name" value="Putative e3 ubiquitin-protein ligase ubr3"/>
    <property type="match status" value="1"/>
</dbReference>
<keyword evidence="4 10" id="KW-0479">Metal-binding</keyword>
<evidence type="ECO:0000313" key="14">
    <source>
        <dbReference type="Proteomes" id="UP000316726"/>
    </source>
</evidence>
<dbReference type="Gene3D" id="2.10.110.30">
    <property type="match status" value="1"/>
</dbReference>
<keyword evidence="5 10" id="KW-0863">Zinc-finger</keyword>
<proteinExistence type="inferred from homology"/>
<dbReference type="CDD" id="cd19673">
    <property type="entry name" value="UBR-box_UBR3"/>
    <property type="match status" value="1"/>
</dbReference>
<evidence type="ECO:0000259" key="12">
    <source>
        <dbReference type="PROSITE" id="PS51157"/>
    </source>
</evidence>
<comment type="pathway">
    <text evidence="2 10">Protein modification; protein ubiquitination.</text>
</comment>
<comment type="similarity">
    <text evidence="8 10">Belongs to the E3 ubiquitin-protein ligase UBR1-like family.</text>
</comment>
<evidence type="ECO:0000256" key="1">
    <source>
        <dbReference type="ARBA" id="ARBA00000900"/>
    </source>
</evidence>
<evidence type="ECO:0000256" key="6">
    <source>
        <dbReference type="ARBA" id="ARBA00022786"/>
    </source>
</evidence>
<organism evidence="13 14">
    <name type="scientific">Chloropicon primus</name>
    <dbReference type="NCBI Taxonomy" id="1764295"/>
    <lineage>
        <taxon>Eukaryota</taxon>
        <taxon>Viridiplantae</taxon>
        <taxon>Chlorophyta</taxon>
        <taxon>Chloropicophyceae</taxon>
        <taxon>Chloropicales</taxon>
        <taxon>Chloropicaceae</taxon>
        <taxon>Chloropicon</taxon>
    </lineage>
</organism>
<feature type="region of interest" description="Disordered" evidence="11">
    <location>
        <begin position="1021"/>
        <end position="1046"/>
    </location>
</feature>
<evidence type="ECO:0000256" key="2">
    <source>
        <dbReference type="ARBA" id="ARBA00004906"/>
    </source>
</evidence>
<dbReference type="OrthoDB" id="26387at2759"/>
<dbReference type="SUPFAM" id="SSF46785">
    <property type="entry name" value="Winged helix' DNA-binding domain"/>
    <property type="match status" value="1"/>
</dbReference>
<feature type="compositionally biased region" description="Basic and acidic residues" evidence="11">
    <location>
        <begin position="1029"/>
        <end position="1041"/>
    </location>
</feature>
<dbReference type="GO" id="GO:0071596">
    <property type="term" value="P:ubiquitin-dependent protein catabolic process via the N-end rule pathway"/>
    <property type="evidence" value="ECO:0007669"/>
    <property type="project" value="UniProtKB-UniRule"/>
</dbReference>
<dbReference type="GO" id="GO:0016567">
    <property type="term" value="P:protein ubiquitination"/>
    <property type="evidence" value="ECO:0007669"/>
    <property type="project" value="UniProtKB-UniRule"/>
</dbReference>
<gene>
    <name evidence="13" type="ORF">A3770_18p82630</name>
</gene>
<dbReference type="EC" id="2.3.2.27" evidence="10"/>
<dbReference type="InterPro" id="IPR044046">
    <property type="entry name" value="E3_ligase_UBR-like_C"/>
</dbReference>
<keyword evidence="6 10" id="KW-0833">Ubl conjugation pathway</keyword>
<feature type="domain" description="UBR-type" evidence="12">
    <location>
        <begin position="27"/>
        <end position="98"/>
    </location>
</feature>
<protein>
    <recommendedName>
        <fullName evidence="10">E3 ubiquitin-protein ligase</fullName>
        <ecNumber evidence="10">2.3.2.27</ecNumber>
    </recommendedName>
</protein>
<comment type="catalytic activity">
    <reaction evidence="1 10">
        <text>S-ubiquitinyl-[E2 ubiquitin-conjugating enzyme]-L-cysteine + [acceptor protein]-L-lysine = [E2 ubiquitin-conjugating enzyme]-L-cysteine + N(6)-ubiquitinyl-[acceptor protein]-L-lysine.</text>
        <dbReference type="EC" id="2.3.2.27"/>
    </reaction>
</comment>